<feature type="region of interest" description="Disordered" evidence="17">
    <location>
        <begin position="480"/>
        <end position="555"/>
    </location>
</feature>
<dbReference type="InterPro" id="IPR017884">
    <property type="entry name" value="SANT_dom"/>
</dbReference>
<dbReference type="GO" id="GO:0051321">
    <property type="term" value="P:meiotic cell cycle"/>
    <property type="evidence" value="ECO:0007669"/>
    <property type="project" value="UniProtKB-KW"/>
</dbReference>
<keyword evidence="13" id="KW-0539">Nucleus</keyword>
<keyword evidence="5" id="KW-0677">Repeat</keyword>
<comment type="subcellular location">
    <subcellularLocation>
        <location evidence="1">Nucleus</location>
    </subcellularLocation>
</comment>
<feature type="compositionally biased region" description="Polar residues" evidence="17">
    <location>
        <begin position="294"/>
        <end position="310"/>
    </location>
</feature>
<dbReference type="SMART" id="SM01189">
    <property type="entry name" value="ELM2"/>
    <property type="match status" value="1"/>
</dbReference>
<keyword evidence="22" id="KW-1185">Reference proteome</keyword>
<dbReference type="GO" id="GO:0008270">
    <property type="term" value="F:zinc ion binding"/>
    <property type="evidence" value="ECO:0007669"/>
    <property type="project" value="UniProtKB-KW"/>
</dbReference>
<evidence type="ECO:0000256" key="17">
    <source>
        <dbReference type="SAM" id="MobiDB-lite"/>
    </source>
</evidence>
<evidence type="ECO:0000256" key="5">
    <source>
        <dbReference type="ARBA" id="ARBA00022737"/>
    </source>
</evidence>
<evidence type="ECO:0000256" key="1">
    <source>
        <dbReference type="ARBA" id="ARBA00004123"/>
    </source>
</evidence>
<evidence type="ECO:0000256" key="16">
    <source>
        <dbReference type="PROSITE-ProRule" id="PRU00042"/>
    </source>
</evidence>
<name>A0A8C3C843_CAIMO</name>
<dbReference type="SMART" id="SM00717">
    <property type="entry name" value="SANT"/>
    <property type="match status" value="1"/>
</dbReference>
<dbReference type="GO" id="GO:0000118">
    <property type="term" value="C:histone deacetylase complex"/>
    <property type="evidence" value="ECO:0007669"/>
    <property type="project" value="TreeGrafter"/>
</dbReference>
<feature type="region of interest" description="Disordered" evidence="17">
    <location>
        <begin position="260"/>
        <end position="334"/>
    </location>
</feature>
<evidence type="ECO:0000256" key="14">
    <source>
        <dbReference type="ARBA" id="ARBA00023254"/>
    </source>
</evidence>
<keyword evidence="2" id="KW-0217">Developmental protein</keyword>
<dbReference type="PROSITE" id="PS50157">
    <property type="entry name" value="ZINC_FINGER_C2H2_2"/>
    <property type="match status" value="1"/>
</dbReference>
<keyword evidence="9" id="KW-0744">Spermatogenesis</keyword>
<reference evidence="21" key="2">
    <citation type="submission" date="2025-09" db="UniProtKB">
        <authorList>
            <consortium name="Ensembl"/>
        </authorList>
    </citation>
    <scope>IDENTIFICATION</scope>
</reference>
<dbReference type="Gene3D" id="1.10.10.60">
    <property type="entry name" value="Homeodomain-like"/>
    <property type="match status" value="1"/>
</dbReference>
<proteinExistence type="predicted"/>
<evidence type="ECO:0000256" key="4">
    <source>
        <dbReference type="ARBA" id="ARBA00022723"/>
    </source>
</evidence>
<keyword evidence="6 16" id="KW-0863">Zinc-finger</keyword>
<dbReference type="AlphaFoldDB" id="A0A8C3C843"/>
<evidence type="ECO:0000256" key="2">
    <source>
        <dbReference type="ARBA" id="ARBA00022473"/>
    </source>
</evidence>
<dbReference type="PANTHER" id="PTHR16089:SF23">
    <property type="entry name" value="ZINC FINGER PROTEIN 541"/>
    <property type="match status" value="1"/>
</dbReference>
<keyword evidence="7" id="KW-0221">Differentiation</keyword>
<evidence type="ECO:0000256" key="9">
    <source>
        <dbReference type="ARBA" id="ARBA00022871"/>
    </source>
</evidence>
<accession>A0A8C3C843</accession>
<organism evidence="21 22">
    <name type="scientific">Cairina moschata</name>
    <name type="common">Muscovy duck</name>
    <dbReference type="NCBI Taxonomy" id="8855"/>
    <lineage>
        <taxon>Eukaryota</taxon>
        <taxon>Metazoa</taxon>
        <taxon>Chordata</taxon>
        <taxon>Craniata</taxon>
        <taxon>Vertebrata</taxon>
        <taxon>Euteleostomi</taxon>
        <taxon>Archelosauria</taxon>
        <taxon>Archosauria</taxon>
        <taxon>Dinosauria</taxon>
        <taxon>Saurischia</taxon>
        <taxon>Theropoda</taxon>
        <taxon>Coelurosauria</taxon>
        <taxon>Aves</taxon>
        <taxon>Neognathae</taxon>
        <taxon>Galloanserae</taxon>
        <taxon>Anseriformes</taxon>
        <taxon>Anatidae</taxon>
        <taxon>Anatinae</taxon>
        <taxon>Cairina</taxon>
    </lineage>
</organism>
<dbReference type="PROSITE" id="PS00028">
    <property type="entry name" value="ZINC_FINGER_C2H2_1"/>
    <property type="match status" value="1"/>
</dbReference>
<dbReference type="FunFam" id="1.10.10.60:FF:000251">
    <property type="entry name" value="Zinc finger protein 541"/>
    <property type="match status" value="1"/>
</dbReference>
<evidence type="ECO:0000256" key="3">
    <source>
        <dbReference type="ARBA" id="ARBA00022491"/>
    </source>
</evidence>
<feature type="domain" description="C2H2-type" evidence="18">
    <location>
        <begin position="870"/>
        <end position="897"/>
    </location>
</feature>
<evidence type="ECO:0000259" key="18">
    <source>
        <dbReference type="PROSITE" id="PS50157"/>
    </source>
</evidence>
<reference evidence="21" key="1">
    <citation type="submission" date="2025-08" db="UniProtKB">
        <authorList>
            <consortium name="Ensembl"/>
        </authorList>
    </citation>
    <scope>IDENTIFICATION</scope>
</reference>
<dbReference type="GO" id="GO:0006357">
    <property type="term" value="P:regulation of transcription by RNA polymerase II"/>
    <property type="evidence" value="ECO:0007669"/>
    <property type="project" value="TreeGrafter"/>
</dbReference>
<evidence type="ECO:0000259" key="20">
    <source>
        <dbReference type="PROSITE" id="PS51293"/>
    </source>
</evidence>
<dbReference type="SUPFAM" id="SSF46689">
    <property type="entry name" value="Homeodomain-like"/>
    <property type="match status" value="1"/>
</dbReference>
<keyword evidence="14" id="KW-0469">Meiosis</keyword>
<keyword evidence="12" id="KW-0804">Transcription</keyword>
<evidence type="ECO:0000256" key="15">
    <source>
        <dbReference type="ARBA" id="ARBA00068624"/>
    </source>
</evidence>
<evidence type="ECO:0000256" key="10">
    <source>
        <dbReference type="ARBA" id="ARBA00023015"/>
    </source>
</evidence>
<keyword evidence="8" id="KW-0862">Zinc</keyword>
<feature type="compositionally biased region" description="Basic and acidic residues" evidence="17">
    <location>
        <begin position="814"/>
        <end position="832"/>
    </location>
</feature>
<dbReference type="GO" id="GO:0007283">
    <property type="term" value="P:spermatogenesis"/>
    <property type="evidence" value="ECO:0007669"/>
    <property type="project" value="UniProtKB-KW"/>
</dbReference>
<dbReference type="InterPro" id="IPR000949">
    <property type="entry name" value="ELM2_dom"/>
</dbReference>
<dbReference type="InterPro" id="IPR001005">
    <property type="entry name" value="SANT/Myb"/>
</dbReference>
<dbReference type="GO" id="GO:0003714">
    <property type="term" value="F:transcription corepressor activity"/>
    <property type="evidence" value="ECO:0007669"/>
    <property type="project" value="TreeGrafter"/>
</dbReference>
<feature type="region of interest" description="Disordered" evidence="17">
    <location>
        <begin position="814"/>
        <end position="870"/>
    </location>
</feature>
<protein>
    <recommendedName>
        <fullName evidence="15">Zinc finger protein 541</fullName>
    </recommendedName>
</protein>
<dbReference type="Pfam" id="PF01448">
    <property type="entry name" value="ELM2"/>
    <property type="match status" value="1"/>
</dbReference>
<dbReference type="InterPro" id="IPR013087">
    <property type="entry name" value="Znf_C2H2_type"/>
</dbReference>
<dbReference type="Ensembl" id="ENSCMMT00000017285.1">
    <property type="protein sequence ID" value="ENSCMMP00000015725.1"/>
    <property type="gene ID" value="ENSCMMG00000010012.1"/>
</dbReference>
<feature type="compositionally biased region" description="Basic residues" evidence="17">
    <location>
        <begin position="533"/>
        <end position="543"/>
    </location>
</feature>
<dbReference type="PROSITE" id="PS51156">
    <property type="entry name" value="ELM2"/>
    <property type="match status" value="1"/>
</dbReference>
<keyword evidence="3" id="KW-0678">Repressor</keyword>
<dbReference type="Proteomes" id="UP000694556">
    <property type="component" value="Unassembled WGS sequence"/>
</dbReference>
<evidence type="ECO:0000256" key="13">
    <source>
        <dbReference type="ARBA" id="ARBA00023242"/>
    </source>
</evidence>
<dbReference type="PANTHER" id="PTHR16089">
    <property type="entry name" value="REST COREPRESSOR COREST PROTEIN-RELATED"/>
    <property type="match status" value="1"/>
</dbReference>
<keyword evidence="4" id="KW-0479">Metal-binding</keyword>
<dbReference type="Pfam" id="PF00249">
    <property type="entry name" value="Myb_DNA-binding"/>
    <property type="match status" value="1"/>
</dbReference>
<evidence type="ECO:0000313" key="22">
    <source>
        <dbReference type="Proteomes" id="UP000694556"/>
    </source>
</evidence>
<dbReference type="Pfam" id="PF13912">
    <property type="entry name" value="zf-C2H2_6"/>
    <property type="match status" value="1"/>
</dbReference>
<dbReference type="InterPro" id="IPR009057">
    <property type="entry name" value="Homeodomain-like_sf"/>
</dbReference>
<keyword evidence="11" id="KW-0010">Activator</keyword>
<feature type="compositionally biased region" description="Pro residues" evidence="17">
    <location>
        <begin position="544"/>
        <end position="555"/>
    </location>
</feature>
<feature type="region of interest" description="Disordered" evidence="17">
    <location>
        <begin position="155"/>
        <end position="227"/>
    </location>
</feature>
<dbReference type="GO" id="GO:0005667">
    <property type="term" value="C:transcription regulator complex"/>
    <property type="evidence" value="ECO:0007669"/>
    <property type="project" value="TreeGrafter"/>
</dbReference>
<evidence type="ECO:0000256" key="12">
    <source>
        <dbReference type="ARBA" id="ARBA00023163"/>
    </source>
</evidence>
<feature type="compositionally biased region" description="Polar residues" evidence="17">
    <location>
        <begin position="480"/>
        <end position="494"/>
    </location>
</feature>
<evidence type="ECO:0000256" key="11">
    <source>
        <dbReference type="ARBA" id="ARBA00023159"/>
    </source>
</evidence>
<dbReference type="InterPro" id="IPR051066">
    <property type="entry name" value="Trans_reg/Corepressor"/>
</dbReference>
<feature type="domain" description="SANT" evidence="20">
    <location>
        <begin position="753"/>
        <end position="804"/>
    </location>
</feature>
<keyword evidence="10" id="KW-0805">Transcription regulation</keyword>
<evidence type="ECO:0000256" key="7">
    <source>
        <dbReference type="ARBA" id="ARBA00022782"/>
    </source>
</evidence>
<evidence type="ECO:0000313" key="21">
    <source>
        <dbReference type="Ensembl" id="ENSCMMP00000015725.1"/>
    </source>
</evidence>
<feature type="compositionally biased region" description="Basic and acidic residues" evidence="17">
    <location>
        <begin position="192"/>
        <end position="219"/>
    </location>
</feature>
<feature type="domain" description="ELM2" evidence="19">
    <location>
        <begin position="646"/>
        <end position="738"/>
    </location>
</feature>
<feature type="region of interest" description="Disordered" evidence="17">
    <location>
        <begin position="357"/>
        <end position="379"/>
    </location>
</feature>
<feature type="compositionally biased region" description="Basic residues" evidence="17">
    <location>
        <begin position="833"/>
        <end position="849"/>
    </location>
</feature>
<sequence length="922" mass="98869">MGYLWGWEQVSLIKSPPTSYSPIPPNPQPHFLCRGGGPCVFGVPPQGRFSPFSFPGGVQAAAMERCRFVDEGAANWELPLPGFPEGPGLAGSDAFGPGPADGTCAGLNTPPGPPAEPGGALEADLSTLSLYPAEPPQHDLVLPVAEDARRRCGCPGTSPPAHGGRGEALGGQQGQSCCPGCSEELQQHHRAPREPLARPESDRDRRSLRPHRELQHGDPGEAPPVATFLPWGIASSFVTPAEGAGAWGAPGRSELVVAARDGPEQEQQRQQSAAPHASCPAPPGESIKSEAPDASSQPAQHPWESLSQPCPAQPSPLQLAGTPRRLLPPSGKRPAAEPLRAVFQQLPRLQEAPAASWQLLDGPGGPGGPRCLPGARKQPAVSPSQVAMASFSSPGPAPPAEKRRLTIFNRIQGGNIYRLSAALEEGGQVVACSTTSAVPADSGGCESVFLCKTCSQLFGAAKGLEGHACGRGEQQQRSSLGVAGTAQTGTSGSPSEPAAPPLVIPVSVPVPAGSQAPSRESAAWEPPGGSQPARKRRRRKRRPLPQPLLIPPPPPVVPPGLGGPFQSNLRSPVLLVDHLLRELVQRSPYTPPPMLSPLREGSGLYFSAVCSPSGHPRQLLSAVLDRMDRDFGLCLVADSAKISIEPHINVGSRFQAEIPALQERPRPGGEEQAAALVWKPWGDIATNRETQERVTALLNMACSSAMPGGGTNLELALHCLHEARGSVLDALQMLLFGGPRKPDSHPLANYRYAGSDSWTPAERQQFKKAFCLHRKDFYLIQKKIQTKNVSQCVEYYYIWKKKIKFDHARAHVVDKKARRDKEEVEEAEEKRAGSPRKRHRLLPKQRSCRKMPPDAGGPGEPPHASDRPTFPCRECERVFDKIKGRNAHMKRHRPPAEPLLRIPWPLEHLQGRAGPWEAVISE</sequence>
<dbReference type="GO" id="GO:0030154">
    <property type="term" value="P:cell differentiation"/>
    <property type="evidence" value="ECO:0007669"/>
    <property type="project" value="UniProtKB-KW"/>
</dbReference>
<evidence type="ECO:0000256" key="6">
    <source>
        <dbReference type="ARBA" id="ARBA00022771"/>
    </source>
</evidence>
<evidence type="ECO:0000256" key="8">
    <source>
        <dbReference type="ARBA" id="ARBA00022833"/>
    </source>
</evidence>
<evidence type="ECO:0000259" key="19">
    <source>
        <dbReference type="PROSITE" id="PS51156"/>
    </source>
</evidence>
<dbReference type="PROSITE" id="PS51293">
    <property type="entry name" value="SANT"/>
    <property type="match status" value="1"/>
</dbReference>